<accession>A0A844Y4P0</accession>
<dbReference type="PANTHER" id="PTHR37946">
    <property type="entry name" value="SLL1969 PROTEIN"/>
    <property type="match status" value="1"/>
</dbReference>
<evidence type="ECO:0000313" key="3">
    <source>
        <dbReference type="Proteomes" id="UP000430272"/>
    </source>
</evidence>
<dbReference type="InterPro" id="IPR029058">
    <property type="entry name" value="AB_hydrolase_fold"/>
</dbReference>
<dbReference type="OrthoDB" id="7389193at2"/>
<evidence type="ECO:0000313" key="2">
    <source>
        <dbReference type="EMBL" id="MXO52796.1"/>
    </source>
</evidence>
<dbReference type="InterPro" id="IPR000073">
    <property type="entry name" value="AB_hydrolase_1"/>
</dbReference>
<dbReference type="Gene3D" id="3.40.50.1820">
    <property type="entry name" value="alpha/beta hydrolase"/>
    <property type="match status" value="1"/>
</dbReference>
<dbReference type="GO" id="GO:0016787">
    <property type="term" value="F:hydrolase activity"/>
    <property type="evidence" value="ECO:0007669"/>
    <property type="project" value="UniProtKB-KW"/>
</dbReference>
<dbReference type="EMBL" id="WTYD01000001">
    <property type="protein sequence ID" value="MXO52796.1"/>
    <property type="molecule type" value="Genomic_DNA"/>
</dbReference>
<organism evidence="2 3">
    <name type="scientific">Qipengyuania pelagi</name>
    <dbReference type="NCBI Taxonomy" id="994320"/>
    <lineage>
        <taxon>Bacteria</taxon>
        <taxon>Pseudomonadati</taxon>
        <taxon>Pseudomonadota</taxon>
        <taxon>Alphaproteobacteria</taxon>
        <taxon>Sphingomonadales</taxon>
        <taxon>Erythrobacteraceae</taxon>
        <taxon>Qipengyuania</taxon>
    </lineage>
</organism>
<dbReference type="Proteomes" id="UP000430272">
    <property type="component" value="Unassembled WGS sequence"/>
</dbReference>
<evidence type="ECO:0000259" key="1">
    <source>
        <dbReference type="Pfam" id="PF00561"/>
    </source>
</evidence>
<sequence length="260" mass="28963">MATLPFKDIALREAALQHKAELARRWALASEPCAEEVSAPRAKLLLGELGWVAEPVKRLFRPTLDIAEAKHKRTVMLLPGFGAHPIRMRYMARQLEKAGHTAKRWGVGYNFGATEDRFRKVERRLIDLFERTGEPVVLVGWSLGGVMAREIAKLHPDKVAKIITMGSPFSGSPRANNGWRAYQAIAGHRVDEPEFDANPSEKPPVETVALWSPRDGVVSPRSACGRPGERDRTVCLRCTHMGFVNTPEAIESVLRELDCP</sequence>
<dbReference type="RefSeq" id="WP_160659730.1">
    <property type="nucleotide sequence ID" value="NZ_BAABDV010000001.1"/>
</dbReference>
<keyword evidence="2" id="KW-0378">Hydrolase</keyword>
<comment type="caution">
    <text evidence="2">The sequence shown here is derived from an EMBL/GenBank/DDBJ whole genome shotgun (WGS) entry which is preliminary data.</text>
</comment>
<dbReference type="SUPFAM" id="SSF53474">
    <property type="entry name" value="alpha/beta-Hydrolases"/>
    <property type="match status" value="1"/>
</dbReference>
<feature type="domain" description="AB hydrolase-1" evidence="1">
    <location>
        <begin position="128"/>
        <end position="181"/>
    </location>
</feature>
<name>A0A844Y4P0_9SPHN</name>
<proteinExistence type="predicted"/>
<dbReference type="AlphaFoldDB" id="A0A844Y4P0"/>
<keyword evidence="3" id="KW-1185">Reference proteome</keyword>
<protein>
    <submittedName>
        <fullName evidence="2">Alpha/beta fold hydrolase</fullName>
    </submittedName>
</protein>
<dbReference type="PANTHER" id="PTHR37946:SF1">
    <property type="entry name" value="SLL1969 PROTEIN"/>
    <property type="match status" value="1"/>
</dbReference>
<reference evidence="2 3" key="1">
    <citation type="submission" date="2019-12" db="EMBL/GenBank/DDBJ databases">
        <title>Genomic-based taxomic classification of the family Erythrobacteraceae.</title>
        <authorList>
            <person name="Xu L."/>
        </authorList>
    </citation>
    <scope>NUCLEOTIDE SEQUENCE [LARGE SCALE GENOMIC DNA]</scope>
    <source>
        <strain evidence="2 3">JCM 17468</strain>
    </source>
</reference>
<gene>
    <name evidence="2" type="ORF">GRI47_02090</name>
</gene>
<dbReference type="Pfam" id="PF00561">
    <property type="entry name" value="Abhydrolase_1"/>
    <property type="match status" value="1"/>
</dbReference>